<feature type="domain" description="SsuA/THI5-like" evidence="4">
    <location>
        <begin position="22"/>
        <end position="222"/>
    </location>
</feature>
<protein>
    <submittedName>
        <fullName evidence="5">NitT/TauT family transport system substrate-binding protein</fullName>
    </submittedName>
</protein>
<evidence type="ECO:0000256" key="2">
    <source>
        <dbReference type="ARBA" id="ARBA00010742"/>
    </source>
</evidence>
<gene>
    <name evidence="5" type="ORF">J2753_000614</name>
</gene>
<name>A0A8T4GSS2_9EURY</name>
<comment type="similarity">
    <text evidence="2">Belongs to the bacterial solute-binding protein SsuA/TauA family.</text>
</comment>
<evidence type="ECO:0000259" key="4">
    <source>
        <dbReference type="Pfam" id="PF09084"/>
    </source>
</evidence>
<dbReference type="AlphaFoldDB" id="A0A8T4GSS2"/>
<evidence type="ECO:0000313" key="6">
    <source>
        <dbReference type="Proteomes" id="UP000823736"/>
    </source>
</evidence>
<dbReference type="PANTHER" id="PTHR30024:SF47">
    <property type="entry name" value="TAURINE-BINDING PERIPLASMIC PROTEIN"/>
    <property type="match status" value="1"/>
</dbReference>
<organism evidence="5 6">
    <name type="scientific">Halolamina salifodinae</name>
    <dbReference type="NCBI Taxonomy" id="1202767"/>
    <lineage>
        <taxon>Archaea</taxon>
        <taxon>Methanobacteriati</taxon>
        <taxon>Methanobacteriota</taxon>
        <taxon>Stenosarchaea group</taxon>
        <taxon>Halobacteria</taxon>
        <taxon>Halobacteriales</taxon>
        <taxon>Haloferacaceae</taxon>
    </lineage>
</organism>
<proteinExistence type="inferred from homology"/>
<dbReference type="GO" id="GO:0042597">
    <property type="term" value="C:periplasmic space"/>
    <property type="evidence" value="ECO:0007669"/>
    <property type="project" value="UniProtKB-SubCell"/>
</dbReference>
<dbReference type="OrthoDB" id="296884at2157"/>
<dbReference type="SUPFAM" id="SSF53850">
    <property type="entry name" value="Periplasmic binding protein-like II"/>
    <property type="match status" value="1"/>
</dbReference>
<evidence type="ECO:0000256" key="3">
    <source>
        <dbReference type="ARBA" id="ARBA00022729"/>
    </source>
</evidence>
<dbReference type="EMBL" id="JAGGLC010000001">
    <property type="protein sequence ID" value="MBP1986141.1"/>
    <property type="molecule type" value="Genomic_DNA"/>
</dbReference>
<sequence length="298" mass="34039">MSDDDRFRLFHLPFSFMLPQRVASERGYFADEGLDADLVERERSDVEWKYIPAEERLTDDYGVDVYPVCKWESLKRTWEMDDGRVVAKGTFADQPYSVFTRRDDVEEPADLAGLPVGINERTGQEYTAMRALEEHVAPEDVELVHHGMPTDRLRALYDGDVDAVTLLEPHSTLAERLGFERVLTFENHMGIVGDDDLDRETFAAFMRAYGRAVGEINAHPDRYREEYLSMLRAEESLAPDLFAEVDLDAVREELTVPEYSVPQLATGEELDEHLRWMQRRELVDDAADISGIVADGGD</sequence>
<dbReference type="InterPro" id="IPR015168">
    <property type="entry name" value="SsuA/THI5"/>
</dbReference>
<accession>A0A8T4GSS2</accession>
<reference evidence="5" key="1">
    <citation type="submission" date="2021-03" db="EMBL/GenBank/DDBJ databases">
        <title>Genomic Encyclopedia of Type Strains, Phase IV (KMG-IV): sequencing the most valuable type-strain genomes for metagenomic binning, comparative biology and taxonomic classification.</title>
        <authorList>
            <person name="Goeker M."/>
        </authorList>
    </citation>
    <scope>NUCLEOTIDE SEQUENCE</scope>
    <source>
        <strain evidence="5">DSM 26232</strain>
    </source>
</reference>
<dbReference type="PANTHER" id="PTHR30024">
    <property type="entry name" value="ALIPHATIC SULFONATES-BINDING PROTEIN-RELATED"/>
    <property type="match status" value="1"/>
</dbReference>
<keyword evidence="3" id="KW-0732">Signal</keyword>
<keyword evidence="6" id="KW-1185">Reference proteome</keyword>
<dbReference type="Gene3D" id="3.40.190.10">
    <property type="entry name" value="Periplasmic binding protein-like II"/>
    <property type="match status" value="2"/>
</dbReference>
<dbReference type="Pfam" id="PF09084">
    <property type="entry name" value="NMT1"/>
    <property type="match status" value="1"/>
</dbReference>
<dbReference type="RefSeq" id="WP_209490341.1">
    <property type="nucleotide sequence ID" value="NZ_JAGGLC010000001.1"/>
</dbReference>
<evidence type="ECO:0000313" key="5">
    <source>
        <dbReference type="EMBL" id="MBP1986141.1"/>
    </source>
</evidence>
<comment type="subcellular location">
    <subcellularLocation>
        <location evidence="1">Periplasm</location>
    </subcellularLocation>
</comment>
<comment type="caution">
    <text evidence="5">The sequence shown here is derived from an EMBL/GenBank/DDBJ whole genome shotgun (WGS) entry which is preliminary data.</text>
</comment>
<evidence type="ECO:0000256" key="1">
    <source>
        <dbReference type="ARBA" id="ARBA00004418"/>
    </source>
</evidence>
<dbReference type="Proteomes" id="UP000823736">
    <property type="component" value="Unassembled WGS sequence"/>
</dbReference>